<dbReference type="InterPro" id="IPR011332">
    <property type="entry name" value="Ribosomal_zn-bd"/>
</dbReference>
<sequence>MYELRPYQREAVDATVEHFKKRKDPALIVLPTGAGKSLVIAELARIARGRVLSLAHVKELVEQNHDKYESYGNEAGIFSAGLNRKDHTEKVIFGSIQSVARAQGSFFKDFSLLIIDECHRVSMEGETQYQSVISLLKEYNPDLCILGLTATPYRLGLGWIYNYHYRGMEKSEDERFFKKCIYELPLSYMIKNKYLTPPIVIDSPVACYDFSSLTPNQNGNFSTLQIEEILGDQKRVTPGIIGHIIEQASSRAGVMIFTSSVRHAREILGLLPKEISQIVTGETPDFERDSIISSFKERKIKFLVNVSVLTTGFDAPHVDLIALLRPTESVSLYQQIIGRGLRLFEGKKDCLVLDYTGQGHDLFSPEVGNEKVDSDSEAVNVLCPDCGHENIFWGKKSEDGHIIEHYGRKCQGAYEDPETFEISACGFLFRFKICESCGLENDISARECSGCSEVLIDPDTKLKEAMQLKDAHVLRCDTMNFEVDHDKKGRERLSVRYYDYDGEHLSEYFYLARDDQKGAFFHSFVRPHLKNSGQKFDIISPEQVVRISPLFRMPKYVIARKVKNFWKVREKVF</sequence>
<dbReference type="Pfam" id="PF00271">
    <property type="entry name" value="Helicase_C"/>
    <property type="match status" value="1"/>
</dbReference>
<keyword evidence="3" id="KW-0067">ATP-binding</keyword>
<dbReference type="Gene3D" id="3.40.50.300">
    <property type="entry name" value="P-loop containing nucleotide triphosphate hydrolases"/>
    <property type="match status" value="2"/>
</dbReference>
<keyword evidence="3" id="KW-0378">Hydrolase</keyword>
<proteinExistence type="predicted"/>
<dbReference type="KEGG" id="bmx:BMS_0970"/>
<evidence type="ECO:0000313" key="3">
    <source>
        <dbReference type="EMBL" id="CBW25856.1"/>
    </source>
</evidence>
<protein>
    <submittedName>
        <fullName evidence="3">DEAD box helicase family protein</fullName>
    </submittedName>
</protein>
<dbReference type="EMBL" id="FQ312005">
    <property type="protein sequence ID" value="CBW25856.1"/>
    <property type="molecule type" value="Genomic_DNA"/>
</dbReference>
<dbReference type="RefSeq" id="WP_014243641.1">
    <property type="nucleotide sequence ID" value="NC_016620.1"/>
</dbReference>
<dbReference type="InterPro" id="IPR006935">
    <property type="entry name" value="Helicase/UvrB_N"/>
</dbReference>
<reference evidence="4" key="1">
    <citation type="journal article" date="2013" name="ISME J.">
        <title>A small predatory core genome in the divergent marine Bacteriovorax marinus SJ and the terrestrial Bdellovibrio bacteriovorus.</title>
        <authorList>
            <person name="Crossman L.C."/>
            <person name="Chen H."/>
            <person name="Cerdeno-Tarraga A.M."/>
            <person name="Brooks K."/>
            <person name="Quail M.A."/>
            <person name="Pineiro S.A."/>
            <person name="Hobley L."/>
            <person name="Sockett R.E."/>
            <person name="Bentley S.D."/>
            <person name="Parkhill J."/>
            <person name="Williams H.N."/>
            <person name="Stine O.C."/>
        </authorList>
    </citation>
    <scope>NUCLEOTIDE SEQUENCE [LARGE SCALE GENOMIC DNA]</scope>
    <source>
        <strain evidence="4">ATCC BAA-682 / DSM 15412 / SJ</strain>
    </source>
</reference>
<name>E1WXQ0_HALMS</name>
<accession>E1WXQ0</accession>
<dbReference type="SMART" id="SM00490">
    <property type="entry name" value="HELICc"/>
    <property type="match status" value="1"/>
</dbReference>
<dbReference type="CDD" id="cd17926">
    <property type="entry name" value="DEXHc_RE"/>
    <property type="match status" value="1"/>
</dbReference>
<keyword evidence="4" id="KW-1185">Reference proteome</keyword>
<keyword evidence="3" id="KW-0347">Helicase</keyword>
<evidence type="ECO:0000313" key="4">
    <source>
        <dbReference type="Proteomes" id="UP000008963"/>
    </source>
</evidence>
<dbReference type="PATRIC" id="fig|862908.3.peg.923"/>
<dbReference type="SUPFAM" id="SSF52540">
    <property type="entry name" value="P-loop containing nucleoside triphosphate hydrolases"/>
    <property type="match status" value="1"/>
</dbReference>
<dbReference type="PANTHER" id="PTHR47396:SF1">
    <property type="entry name" value="ATP-DEPENDENT HELICASE IRC3-RELATED"/>
    <property type="match status" value="1"/>
</dbReference>
<dbReference type="GO" id="GO:0003677">
    <property type="term" value="F:DNA binding"/>
    <property type="evidence" value="ECO:0007669"/>
    <property type="project" value="InterPro"/>
</dbReference>
<dbReference type="STRING" id="862908.BMS_0970"/>
<dbReference type="Proteomes" id="UP000008963">
    <property type="component" value="Chromosome"/>
</dbReference>
<keyword evidence="3" id="KW-0547">Nucleotide-binding</keyword>
<gene>
    <name evidence="3" type="ordered locus">BMS_0970</name>
</gene>
<dbReference type="InterPro" id="IPR014001">
    <property type="entry name" value="Helicase_ATP-bd"/>
</dbReference>
<feature type="domain" description="Helicase ATP-binding" evidence="1">
    <location>
        <begin position="17"/>
        <end position="170"/>
    </location>
</feature>
<organism evidence="3 4">
    <name type="scientific">Halobacteriovorax marinus (strain ATCC BAA-682 / DSM 15412 / SJ)</name>
    <name type="common">Bacteriovorax marinus</name>
    <dbReference type="NCBI Taxonomy" id="862908"/>
    <lineage>
        <taxon>Bacteria</taxon>
        <taxon>Pseudomonadati</taxon>
        <taxon>Bdellovibrionota</taxon>
        <taxon>Bacteriovoracia</taxon>
        <taxon>Bacteriovoracales</taxon>
        <taxon>Halobacteriovoraceae</taxon>
        <taxon>Halobacteriovorax</taxon>
    </lineage>
</organism>
<evidence type="ECO:0000259" key="2">
    <source>
        <dbReference type="PROSITE" id="PS51194"/>
    </source>
</evidence>
<dbReference type="OrthoDB" id="5287478at2"/>
<dbReference type="FunFam" id="3.40.50.300:FF:000794">
    <property type="entry name" value="ATP-dependent RNA helicase"/>
    <property type="match status" value="1"/>
</dbReference>
<dbReference type="GO" id="GO:0006412">
    <property type="term" value="P:translation"/>
    <property type="evidence" value="ECO:0007669"/>
    <property type="project" value="InterPro"/>
</dbReference>
<dbReference type="PROSITE" id="PS51192">
    <property type="entry name" value="HELICASE_ATP_BIND_1"/>
    <property type="match status" value="1"/>
</dbReference>
<dbReference type="SMART" id="SM00487">
    <property type="entry name" value="DEXDc"/>
    <property type="match status" value="1"/>
</dbReference>
<dbReference type="InterPro" id="IPR027417">
    <property type="entry name" value="P-loop_NTPase"/>
</dbReference>
<dbReference type="GO" id="GO:0005524">
    <property type="term" value="F:ATP binding"/>
    <property type="evidence" value="ECO:0007669"/>
    <property type="project" value="InterPro"/>
</dbReference>
<dbReference type="GO" id="GO:0004386">
    <property type="term" value="F:helicase activity"/>
    <property type="evidence" value="ECO:0007669"/>
    <property type="project" value="UniProtKB-KW"/>
</dbReference>
<dbReference type="GO" id="GO:0005829">
    <property type="term" value="C:cytosol"/>
    <property type="evidence" value="ECO:0007669"/>
    <property type="project" value="TreeGrafter"/>
</dbReference>
<dbReference type="SUPFAM" id="SSF57829">
    <property type="entry name" value="Zn-binding ribosomal proteins"/>
    <property type="match status" value="1"/>
</dbReference>
<dbReference type="InterPro" id="IPR050742">
    <property type="entry name" value="Helicase_Restrict-Modif_Enz"/>
</dbReference>
<dbReference type="AlphaFoldDB" id="E1WXQ0"/>
<dbReference type="PROSITE" id="PS51194">
    <property type="entry name" value="HELICASE_CTER"/>
    <property type="match status" value="1"/>
</dbReference>
<dbReference type="HOGENOM" id="CLU_014765_1_0_7"/>
<evidence type="ECO:0000259" key="1">
    <source>
        <dbReference type="PROSITE" id="PS51192"/>
    </source>
</evidence>
<dbReference type="GO" id="GO:0016787">
    <property type="term" value="F:hydrolase activity"/>
    <property type="evidence" value="ECO:0007669"/>
    <property type="project" value="InterPro"/>
</dbReference>
<feature type="domain" description="Helicase C-terminal" evidence="2">
    <location>
        <begin position="244"/>
        <end position="383"/>
    </location>
</feature>
<dbReference type="Pfam" id="PF04851">
    <property type="entry name" value="ResIII"/>
    <property type="match status" value="1"/>
</dbReference>
<dbReference type="eggNOG" id="COG1061">
    <property type="taxonomic scope" value="Bacteria"/>
</dbReference>
<dbReference type="InterPro" id="IPR001650">
    <property type="entry name" value="Helicase_C-like"/>
</dbReference>
<dbReference type="PANTHER" id="PTHR47396">
    <property type="entry name" value="TYPE I RESTRICTION ENZYME ECOKI R PROTEIN"/>
    <property type="match status" value="1"/>
</dbReference>